<dbReference type="PANTHER" id="PTHR11709">
    <property type="entry name" value="MULTI-COPPER OXIDASE"/>
    <property type="match status" value="1"/>
</dbReference>
<dbReference type="SUPFAM" id="SSF49503">
    <property type="entry name" value="Cupredoxins"/>
    <property type="match status" value="3"/>
</dbReference>
<name>A0A1D1Y305_9ARAE</name>
<keyword evidence="10 13" id="KW-0560">Oxidoreductase</keyword>
<dbReference type="GO" id="GO:0046274">
    <property type="term" value="P:lignin catabolic process"/>
    <property type="evidence" value="ECO:0007669"/>
    <property type="project" value="UniProtKB-KW"/>
</dbReference>
<dbReference type="InterPro" id="IPR034289">
    <property type="entry name" value="CuRO_3_LCC"/>
</dbReference>
<dbReference type="EMBL" id="GDJX01018935">
    <property type="protein sequence ID" value="JAT49001.1"/>
    <property type="molecule type" value="Transcribed_RNA"/>
</dbReference>
<dbReference type="PANTHER" id="PTHR11709:SF262">
    <property type="entry name" value="LACCASE-14"/>
    <property type="match status" value="1"/>
</dbReference>
<evidence type="ECO:0000256" key="3">
    <source>
        <dbReference type="ARBA" id="ARBA00004271"/>
    </source>
</evidence>
<evidence type="ECO:0000259" key="16">
    <source>
        <dbReference type="Pfam" id="PF07732"/>
    </source>
</evidence>
<comment type="function">
    <text evidence="2 13">Lignin degradation and detoxification of lignin-derived products.</text>
</comment>
<dbReference type="InterPro" id="IPR017761">
    <property type="entry name" value="Laccase"/>
</dbReference>
<dbReference type="InterPro" id="IPR033138">
    <property type="entry name" value="Cu_oxidase_CS"/>
</dbReference>
<dbReference type="InterPro" id="IPR034285">
    <property type="entry name" value="CuRO_2_LCC"/>
</dbReference>
<dbReference type="InterPro" id="IPR001117">
    <property type="entry name" value="Cu-oxidase_2nd"/>
</dbReference>
<dbReference type="AlphaFoldDB" id="A0A1D1Y305"/>
<dbReference type="EC" id="1.10.3.2" evidence="5 13"/>
<dbReference type="CDD" id="cd13897">
    <property type="entry name" value="CuRO_3_LCC_plant"/>
    <property type="match status" value="1"/>
</dbReference>
<sequence>MGLRESLLEGLLVPLFLCGFLVFPVWCETLDYVYNITETSYTRLCETKNILTVNGLYPGPTIYAHRGDTVVVHVYNLASINVTLHWHGVKQPRNPWSDGPEFITQCPIRPSANFTYNIILSDEEGTIWWHAHSDWSRATVHGAIVIYPTNGAAGYPFAKPDYEVPPIILGEYWISDVMAVLEEMLEGGGSPNISDAFTINGQPGDGYNCSAEGMYKLTVKAGKRYLLRLVNAAMNDEVFFGIANHSLTVVGADGAYTKPFTTDYVLTTPGQTLDLLLEANQSSKARYYMAAKAYSTNSLVGYDNTTSTAVLQYSGGDNSSTPISPTLPLFNSTEAVAKFSNGMKSLASEAHPVSVPLEIDHRILITASISQLRCVNDSCDGPNGSRVGASLNNISFSLPSIDVLEAYYSSISGVFTPGFPNKPPKEFNYTAEEPDSSLVWTTLGTKVKKLEYNKSVEIVFQGTSLVAALSHPMHLHGYSFYRVGVGPGNFNKTKDPENYNLVDPPLMNTFGVPRNGWAAIRFRADNPGVWFMHCHFERHTSWGMATVFIVENGNSSEAQILPPPSYMPPCN</sequence>
<accession>A0A1D1Y305</accession>
<evidence type="ECO:0000256" key="8">
    <source>
        <dbReference type="ARBA" id="ARBA00022723"/>
    </source>
</evidence>
<dbReference type="Pfam" id="PF07732">
    <property type="entry name" value="Cu-oxidase_3"/>
    <property type="match status" value="1"/>
</dbReference>
<evidence type="ECO:0000256" key="9">
    <source>
        <dbReference type="ARBA" id="ARBA00022737"/>
    </source>
</evidence>
<comment type="similarity">
    <text evidence="4 13">Belongs to the multicopper oxidase family.</text>
</comment>
<dbReference type="PROSITE" id="PS00079">
    <property type="entry name" value="MULTICOPPER_OXIDASE1"/>
    <property type="match status" value="1"/>
</dbReference>
<evidence type="ECO:0000256" key="11">
    <source>
        <dbReference type="ARBA" id="ARBA00023008"/>
    </source>
</evidence>
<evidence type="ECO:0000256" key="10">
    <source>
        <dbReference type="ARBA" id="ARBA00023002"/>
    </source>
</evidence>
<dbReference type="NCBIfam" id="TIGR03389">
    <property type="entry name" value="laccase"/>
    <property type="match status" value="1"/>
</dbReference>
<evidence type="ECO:0000256" key="12">
    <source>
        <dbReference type="ARBA" id="ARBA00023185"/>
    </source>
</evidence>
<keyword evidence="6 13" id="KW-0052">Apoplast</keyword>
<protein>
    <recommendedName>
        <fullName evidence="5 13">Laccase</fullName>
        <ecNumber evidence="5 13">1.10.3.2</ecNumber>
    </recommendedName>
    <alternativeName>
        <fullName evidence="13">Benzenediol:oxygen oxidoreductase</fullName>
    </alternativeName>
    <alternativeName>
        <fullName evidence="13">Diphenol oxidase</fullName>
    </alternativeName>
    <alternativeName>
        <fullName evidence="13">Urishiol oxidase</fullName>
    </alternativeName>
</protein>
<feature type="domain" description="Plastocyanin-like" evidence="16">
    <location>
        <begin position="36"/>
        <end position="150"/>
    </location>
</feature>
<evidence type="ECO:0000313" key="17">
    <source>
        <dbReference type="EMBL" id="JAT49001.1"/>
    </source>
</evidence>
<reference evidence="17" key="1">
    <citation type="submission" date="2015-07" db="EMBL/GenBank/DDBJ databases">
        <title>Transcriptome Assembly of Anthurium amnicola.</title>
        <authorList>
            <person name="Suzuki J."/>
        </authorList>
    </citation>
    <scope>NUCLEOTIDE SEQUENCE</scope>
</reference>
<keyword evidence="7 13" id="KW-0964">Secreted</keyword>
<keyword evidence="8 13" id="KW-0479">Metal-binding</keyword>
<evidence type="ECO:0000256" key="1">
    <source>
        <dbReference type="ARBA" id="ARBA00000349"/>
    </source>
</evidence>
<comment type="cofactor">
    <cofactor evidence="13">
        <name>Cu cation</name>
        <dbReference type="ChEBI" id="CHEBI:23378"/>
    </cofactor>
    <text evidence="13">Binds 4 Cu cations per monomer.</text>
</comment>
<dbReference type="InterPro" id="IPR008972">
    <property type="entry name" value="Cupredoxin"/>
</dbReference>
<gene>
    <name evidence="17" type="primary">LAC14_0</name>
    <name evidence="17" type="ORF">g.30085</name>
</gene>
<dbReference type="Pfam" id="PF07731">
    <property type="entry name" value="Cu-oxidase_2"/>
    <property type="match status" value="1"/>
</dbReference>
<feature type="domain" description="Plastocyanin-like" evidence="15">
    <location>
        <begin position="419"/>
        <end position="553"/>
    </location>
</feature>
<dbReference type="InterPro" id="IPR011706">
    <property type="entry name" value="Cu-oxidase_C"/>
</dbReference>
<dbReference type="PROSITE" id="PS00080">
    <property type="entry name" value="MULTICOPPER_OXIDASE2"/>
    <property type="match status" value="1"/>
</dbReference>
<dbReference type="GO" id="GO:0005507">
    <property type="term" value="F:copper ion binding"/>
    <property type="evidence" value="ECO:0007669"/>
    <property type="project" value="InterPro"/>
</dbReference>
<evidence type="ECO:0000256" key="6">
    <source>
        <dbReference type="ARBA" id="ARBA00022523"/>
    </source>
</evidence>
<dbReference type="InterPro" id="IPR045087">
    <property type="entry name" value="Cu-oxidase_fam"/>
</dbReference>
<evidence type="ECO:0000256" key="7">
    <source>
        <dbReference type="ARBA" id="ARBA00022525"/>
    </source>
</evidence>
<dbReference type="InterPro" id="IPR011707">
    <property type="entry name" value="Cu-oxidase-like_N"/>
</dbReference>
<dbReference type="InterPro" id="IPR002355">
    <property type="entry name" value="Cu_oxidase_Cu_BS"/>
</dbReference>
<keyword evidence="11 13" id="KW-0186">Copper</keyword>
<evidence type="ECO:0000256" key="2">
    <source>
        <dbReference type="ARBA" id="ARBA00002075"/>
    </source>
</evidence>
<comment type="catalytic activity">
    <reaction evidence="1 13">
        <text>4 hydroquinone + O2 = 4 benzosemiquinone + 2 H2O</text>
        <dbReference type="Rhea" id="RHEA:11276"/>
        <dbReference type="ChEBI" id="CHEBI:15377"/>
        <dbReference type="ChEBI" id="CHEBI:15379"/>
        <dbReference type="ChEBI" id="CHEBI:17594"/>
        <dbReference type="ChEBI" id="CHEBI:17977"/>
        <dbReference type="EC" id="1.10.3.2"/>
    </reaction>
</comment>
<evidence type="ECO:0000256" key="13">
    <source>
        <dbReference type="RuleBase" id="RU361119"/>
    </source>
</evidence>
<dbReference type="CDD" id="cd13849">
    <property type="entry name" value="CuRO_1_LCC_plant"/>
    <property type="match status" value="1"/>
</dbReference>
<evidence type="ECO:0000256" key="5">
    <source>
        <dbReference type="ARBA" id="ARBA00012297"/>
    </source>
</evidence>
<evidence type="ECO:0000256" key="4">
    <source>
        <dbReference type="ARBA" id="ARBA00010609"/>
    </source>
</evidence>
<dbReference type="CDD" id="cd13875">
    <property type="entry name" value="CuRO_2_LCC_plant"/>
    <property type="match status" value="1"/>
</dbReference>
<dbReference type="GO" id="GO:0048046">
    <property type="term" value="C:apoplast"/>
    <property type="evidence" value="ECO:0007669"/>
    <property type="project" value="UniProtKB-SubCell"/>
</dbReference>
<evidence type="ECO:0000259" key="14">
    <source>
        <dbReference type="Pfam" id="PF00394"/>
    </source>
</evidence>
<dbReference type="Pfam" id="PF00394">
    <property type="entry name" value="Cu-oxidase"/>
    <property type="match status" value="1"/>
</dbReference>
<dbReference type="Gene3D" id="2.60.40.420">
    <property type="entry name" value="Cupredoxins - blue copper proteins"/>
    <property type="match status" value="3"/>
</dbReference>
<evidence type="ECO:0000259" key="15">
    <source>
        <dbReference type="Pfam" id="PF07731"/>
    </source>
</evidence>
<proteinExistence type="inferred from homology"/>
<feature type="domain" description="Plastocyanin-like" evidence="14">
    <location>
        <begin position="166"/>
        <end position="315"/>
    </location>
</feature>
<organism evidence="17">
    <name type="scientific">Anthurium amnicola</name>
    <dbReference type="NCBI Taxonomy" id="1678845"/>
    <lineage>
        <taxon>Eukaryota</taxon>
        <taxon>Viridiplantae</taxon>
        <taxon>Streptophyta</taxon>
        <taxon>Embryophyta</taxon>
        <taxon>Tracheophyta</taxon>
        <taxon>Spermatophyta</taxon>
        <taxon>Magnoliopsida</taxon>
        <taxon>Liliopsida</taxon>
        <taxon>Araceae</taxon>
        <taxon>Pothoideae</taxon>
        <taxon>Potheae</taxon>
        <taxon>Anthurium</taxon>
    </lineage>
</organism>
<keyword evidence="12 13" id="KW-0439">Lignin degradation</keyword>
<comment type="subcellular location">
    <subcellularLocation>
        <location evidence="3 13">Secreted</location>
        <location evidence="3 13">Extracellular space</location>
        <location evidence="3 13">Apoplast</location>
    </subcellularLocation>
</comment>
<keyword evidence="9 13" id="KW-0677">Repeat</keyword>
<dbReference type="GO" id="GO:0052716">
    <property type="term" value="F:hydroquinone:oxygen oxidoreductase activity"/>
    <property type="evidence" value="ECO:0007669"/>
    <property type="project" value="UniProtKB-EC"/>
</dbReference>
<dbReference type="InterPro" id="IPR034288">
    <property type="entry name" value="CuRO_1_LCC"/>
</dbReference>